<dbReference type="PRINTS" id="PR01607">
    <property type="entry name" value="APYRASEFAMLY"/>
</dbReference>
<evidence type="ECO:0000256" key="1">
    <source>
        <dbReference type="ARBA" id="ARBA00006654"/>
    </source>
</evidence>
<keyword evidence="7" id="KW-1185">Reference proteome</keyword>
<dbReference type="SUPFAM" id="SSF55816">
    <property type="entry name" value="5'-nucleotidase (syn. UDP-sugar hydrolase), C-terminal domain"/>
    <property type="match status" value="1"/>
</dbReference>
<dbReference type="PANTHER" id="PTHR11575">
    <property type="entry name" value="5'-NUCLEOTIDASE-RELATED"/>
    <property type="match status" value="1"/>
</dbReference>
<feature type="domain" description="Calcineurin-like phosphoesterase" evidence="4">
    <location>
        <begin position="47"/>
        <end position="298"/>
    </location>
</feature>
<dbReference type="Gene3D" id="3.90.780.10">
    <property type="entry name" value="5'-Nucleotidase, C-terminal domain"/>
    <property type="match status" value="1"/>
</dbReference>
<dbReference type="InterPro" id="IPR006179">
    <property type="entry name" value="5_nucleotidase/apyrase"/>
</dbReference>
<gene>
    <name evidence="6" type="ORF">SYV04_29065</name>
</gene>
<evidence type="ECO:0000256" key="3">
    <source>
        <dbReference type="RuleBase" id="RU362119"/>
    </source>
</evidence>
<dbReference type="InterPro" id="IPR008334">
    <property type="entry name" value="5'-Nucleotdase_C"/>
</dbReference>
<sequence>MLRLPLSLAVMALGASACRSAPQTSEPVAATAAPAAPAAPPEPLRLTVVGTNDLHGWIAPHRTSLQGGVEIREGGAATFAGYVARLREDNPGRVLLLDGGDLFQGTLASNLSEGAVVVDVYNHLGYAAAAIGNHEFDYGPVGPSPVPTKPGDDPLGALKARLQQARFPILSANIREAEGGQRPAWLGNDGTHLVTLDGVKVGIIGLTTPSTPHTTNPTNVASLRFEPLASAVPEAARSLRERGAEVILGVAHAGGRCPRLENPRDTSSCDWKDGEIYGALEELPPGTLDAVVAGHTHQVMGHFIHGVPVIETSGLGRSFGYIELFVDPVSRKVLQERTAIHAAVPLCVQVDAASGSCDGRKLRDQAEVKLVPATFLGKPVEPDATVSALIAPALERVEQEQRRELGVQIPVPLKRNYEAESVLGDFLADSFREAVGADVALLNPGGLRADIDAGPLTFGDVYEVLPFDNTVAFVTMSGDELKRLLQLVYGQKKGVFQVSGLKVTLARCPGPERFQGATLPNGRKLEPGKLYRVVMPDFLARGGDGLGPALDPLPPGRIDLGLTRPGTLRDELVAYWQARKKPITVPTLGRIAYVDRGGECPATPAR</sequence>
<dbReference type="InterPro" id="IPR036907">
    <property type="entry name" value="5'-Nucleotdase_C_sf"/>
</dbReference>
<dbReference type="Gene3D" id="3.60.21.10">
    <property type="match status" value="1"/>
</dbReference>
<dbReference type="Proteomes" id="UP001291309">
    <property type="component" value="Unassembled WGS sequence"/>
</dbReference>
<feature type="chain" id="PRO_5044999789" evidence="3">
    <location>
        <begin position="18"/>
        <end position="606"/>
    </location>
</feature>
<keyword evidence="2 3" id="KW-0732">Signal</keyword>
<dbReference type="InterPro" id="IPR006146">
    <property type="entry name" value="5'-Nucleotdase_CS"/>
</dbReference>
<keyword evidence="3 6" id="KW-0378">Hydrolase</keyword>
<dbReference type="GO" id="GO:0016787">
    <property type="term" value="F:hydrolase activity"/>
    <property type="evidence" value="ECO:0007669"/>
    <property type="project" value="UniProtKB-KW"/>
</dbReference>
<dbReference type="CDD" id="cd00845">
    <property type="entry name" value="MPP_UshA_N_like"/>
    <property type="match status" value="1"/>
</dbReference>
<evidence type="ECO:0000313" key="7">
    <source>
        <dbReference type="Proteomes" id="UP001291309"/>
    </source>
</evidence>
<dbReference type="SUPFAM" id="SSF56300">
    <property type="entry name" value="Metallo-dependent phosphatases"/>
    <property type="match status" value="1"/>
</dbReference>
<dbReference type="InterPro" id="IPR004843">
    <property type="entry name" value="Calcineurin-like_PHP"/>
</dbReference>
<comment type="caution">
    <text evidence="6">The sequence shown here is derived from an EMBL/GenBank/DDBJ whole genome shotgun (WGS) entry which is preliminary data.</text>
</comment>
<comment type="similarity">
    <text evidence="1 3">Belongs to the 5'-nucleotidase family.</text>
</comment>
<name>A0ABU5HBI0_9BACT</name>
<proteinExistence type="inferred from homology"/>
<dbReference type="EMBL" id="JAXIVS010000011">
    <property type="protein sequence ID" value="MDY7230482.1"/>
    <property type="molecule type" value="Genomic_DNA"/>
</dbReference>
<accession>A0ABU5HBI0</accession>
<protein>
    <submittedName>
        <fullName evidence="6">Bifunctional UDP-sugar hydrolase/5'-nucleotidase</fullName>
    </submittedName>
</protein>
<dbReference type="Pfam" id="PF02872">
    <property type="entry name" value="5_nucleotid_C"/>
    <property type="match status" value="1"/>
</dbReference>
<dbReference type="PROSITE" id="PS00786">
    <property type="entry name" value="5_NUCLEOTIDASE_2"/>
    <property type="match status" value="1"/>
</dbReference>
<evidence type="ECO:0000259" key="4">
    <source>
        <dbReference type="Pfam" id="PF00149"/>
    </source>
</evidence>
<organism evidence="6 7">
    <name type="scientific">Hyalangium rubrum</name>
    <dbReference type="NCBI Taxonomy" id="3103134"/>
    <lineage>
        <taxon>Bacteria</taxon>
        <taxon>Pseudomonadati</taxon>
        <taxon>Myxococcota</taxon>
        <taxon>Myxococcia</taxon>
        <taxon>Myxococcales</taxon>
        <taxon>Cystobacterineae</taxon>
        <taxon>Archangiaceae</taxon>
        <taxon>Hyalangium</taxon>
    </lineage>
</organism>
<dbReference type="InterPro" id="IPR029052">
    <property type="entry name" value="Metallo-depent_PP-like"/>
</dbReference>
<dbReference type="Pfam" id="PF00149">
    <property type="entry name" value="Metallophos"/>
    <property type="match status" value="1"/>
</dbReference>
<evidence type="ECO:0000256" key="2">
    <source>
        <dbReference type="ARBA" id="ARBA00022729"/>
    </source>
</evidence>
<evidence type="ECO:0000259" key="5">
    <source>
        <dbReference type="Pfam" id="PF02872"/>
    </source>
</evidence>
<feature type="signal peptide" evidence="3">
    <location>
        <begin position="1"/>
        <end position="17"/>
    </location>
</feature>
<evidence type="ECO:0000313" key="6">
    <source>
        <dbReference type="EMBL" id="MDY7230482.1"/>
    </source>
</evidence>
<dbReference type="PANTHER" id="PTHR11575:SF24">
    <property type="entry name" value="5'-NUCLEOTIDASE"/>
    <property type="match status" value="1"/>
</dbReference>
<reference evidence="6 7" key="1">
    <citation type="submission" date="2023-12" db="EMBL/GenBank/DDBJ databases">
        <title>the genome sequence of Hyalangium sp. s54d21.</title>
        <authorList>
            <person name="Zhang X."/>
        </authorList>
    </citation>
    <scope>NUCLEOTIDE SEQUENCE [LARGE SCALE GENOMIC DNA]</scope>
    <source>
        <strain evidence="7">s54d21</strain>
    </source>
</reference>
<dbReference type="PROSITE" id="PS51257">
    <property type="entry name" value="PROKAR_LIPOPROTEIN"/>
    <property type="match status" value="1"/>
</dbReference>
<keyword evidence="3" id="KW-0547">Nucleotide-binding</keyword>
<dbReference type="RefSeq" id="WP_321549204.1">
    <property type="nucleotide sequence ID" value="NZ_JAXIVS010000011.1"/>
</dbReference>
<feature type="domain" description="5'-Nucleotidase C-terminal" evidence="5">
    <location>
        <begin position="414"/>
        <end position="546"/>
    </location>
</feature>